<name>A0A515D701_9BURK</name>
<dbReference type="Pfam" id="PF13649">
    <property type="entry name" value="Methyltransf_25"/>
    <property type="match status" value="1"/>
</dbReference>
<dbReference type="AlphaFoldDB" id="A0A515D701"/>
<dbReference type="GO" id="GO:0032259">
    <property type="term" value="P:methylation"/>
    <property type="evidence" value="ECO:0007669"/>
    <property type="project" value="UniProtKB-KW"/>
</dbReference>
<evidence type="ECO:0000259" key="1">
    <source>
        <dbReference type="Pfam" id="PF13649"/>
    </source>
</evidence>
<keyword evidence="3" id="KW-1185">Reference proteome</keyword>
<sequence>MQAVHEAGPGLAAVHAAIARYYTDMVQTHGATPHGVDWTCVPTQELRFVQLLKLCDFTVPFSLNDLGCGYGALLAFLAKRHRGSKVDYLGVDLSSAMVAQARELWAKRRRTEFVVGHASPRSADYSLASGIFNVRLDQSAARWTRFIASTLERLHATSRRGFAVNFMAPLPRGVTGTSELYRAPLGLWRRYCEQTLGAKVEVITGYGMREYTLLVRPI</sequence>
<keyword evidence="2" id="KW-0808">Transferase</keyword>
<dbReference type="SUPFAM" id="SSF53335">
    <property type="entry name" value="S-adenosyl-L-methionine-dependent methyltransferases"/>
    <property type="match status" value="1"/>
</dbReference>
<dbReference type="Proteomes" id="UP000316798">
    <property type="component" value="Chromosome"/>
</dbReference>
<evidence type="ECO:0000313" key="3">
    <source>
        <dbReference type="Proteomes" id="UP000316798"/>
    </source>
</evidence>
<accession>A0A515D701</accession>
<keyword evidence="2" id="KW-0489">Methyltransferase</keyword>
<dbReference type="KEGG" id="rhf:EUB48_01900"/>
<gene>
    <name evidence="2" type="ORF">EUB48_01900</name>
</gene>
<dbReference type="RefSeq" id="WP_142817362.1">
    <property type="nucleotide sequence ID" value="NZ_CP035503.1"/>
</dbReference>
<dbReference type="InterPro" id="IPR041698">
    <property type="entry name" value="Methyltransf_25"/>
</dbReference>
<dbReference type="CDD" id="cd02440">
    <property type="entry name" value="AdoMet_MTases"/>
    <property type="match status" value="1"/>
</dbReference>
<feature type="domain" description="Methyltransferase" evidence="1">
    <location>
        <begin position="65"/>
        <end position="119"/>
    </location>
</feature>
<dbReference type="OrthoDB" id="9800454at2"/>
<dbReference type="EMBL" id="CP035503">
    <property type="protein sequence ID" value="QDL36184.1"/>
    <property type="molecule type" value="Genomic_DNA"/>
</dbReference>
<evidence type="ECO:0000313" key="2">
    <source>
        <dbReference type="EMBL" id="QDL36184.1"/>
    </source>
</evidence>
<protein>
    <submittedName>
        <fullName evidence="2">Methyltransferase domain-containing protein</fullName>
    </submittedName>
</protein>
<organism evidence="2 3">
    <name type="scientific">Rhodoferax sediminis</name>
    <dbReference type="NCBI Taxonomy" id="2509614"/>
    <lineage>
        <taxon>Bacteria</taxon>
        <taxon>Pseudomonadati</taxon>
        <taxon>Pseudomonadota</taxon>
        <taxon>Betaproteobacteria</taxon>
        <taxon>Burkholderiales</taxon>
        <taxon>Comamonadaceae</taxon>
        <taxon>Rhodoferax</taxon>
    </lineage>
</organism>
<dbReference type="Gene3D" id="3.40.50.150">
    <property type="entry name" value="Vaccinia Virus protein VP39"/>
    <property type="match status" value="1"/>
</dbReference>
<proteinExistence type="predicted"/>
<dbReference type="GO" id="GO:0008168">
    <property type="term" value="F:methyltransferase activity"/>
    <property type="evidence" value="ECO:0007669"/>
    <property type="project" value="UniProtKB-KW"/>
</dbReference>
<reference evidence="2 3" key="1">
    <citation type="submission" date="2019-01" db="EMBL/GenBank/DDBJ databases">
        <title>Genomic insights into a novel species Rhodoferax sp.</title>
        <authorList>
            <person name="Jin L."/>
        </authorList>
    </citation>
    <scope>NUCLEOTIDE SEQUENCE [LARGE SCALE GENOMIC DNA]</scope>
    <source>
        <strain evidence="2 3">CHu59-6-5</strain>
    </source>
</reference>
<dbReference type="InterPro" id="IPR029063">
    <property type="entry name" value="SAM-dependent_MTases_sf"/>
</dbReference>